<evidence type="ECO:0000313" key="2">
    <source>
        <dbReference type="EMBL" id="GFG80030.1"/>
    </source>
</evidence>
<gene>
    <name evidence="2" type="ORF">MPRG_33060</name>
</gene>
<dbReference type="Proteomes" id="UP000465240">
    <property type="component" value="Unassembled WGS sequence"/>
</dbReference>
<sequence length="95" mass="9677">MNRCGADSPATNTATARNNAAVSTSIDGVNAPVAYDTALDPSSTNPSKLAEAKPTCNRAKRSRRIRARSGNAGITCPPIVAPAAQSSMAPHLSNA</sequence>
<organism evidence="2 3">
    <name type="scientific">Mycobacterium paragordonae</name>
    <dbReference type="NCBI Taxonomy" id="1389713"/>
    <lineage>
        <taxon>Bacteria</taxon>
        <taxon>Bacillati</taxon>
        <taxon>Actinomycetota</taxon>
        <taxon>Actinomycetes</taxon>
        <taxon>Mycobacteriales</taxon>
        <taxon>Mycobacteriaceae</taxon>
        <taxon>Mycobacterium</taxon>
    </lineage>
</organism>
<reference evidence="2 3" key="1">
    <citation type="journal article" date="2019" name="Emerg. Microbes Infect.">
        <title>Comprehensive subspecies identification of 175 nontuberculous mycobacteria species based on 7547 genomic profiles.</title>
        <authorList>
            <person name="Matsumoto Y."/>
            <person name="Kinjo T."/>
            <person name="Motooka D."/>
            <person name="Nabeya D."/>
            <person name="Jung N."/>
            <person name="Uechi K."/>
            <person name="Horii T."/>
            <person name="Iida T."/>
            <person name="Fujita J."/>
            <person name="Nakamura S."/>
        </authorList>
    </citation>
    <scope>NUCLEOTIDE SEQUENCE [LARGE SCALE GENOMIC DNA]</scope>
    <source>
        <strain evidence="2 3">JCM 18565</strain>
    </source>
</reference>
<accession>A0ABQ1C6T6</accession>
<feature type="compositionally biased region" description="Basic residues" evidence="1">
    <location>
        <begin position="58"/>
        <end position="67"/>
    </location>
</feature>
<dbReference type="EMBL" id="BLKX01000001">
    <property type="protein sequence ID" value="GFG80030.1"/>
    <property type="molecule type" value="Genomic_DNA"/>
</dbReference>
<evidence type="ECO:0000313" key="3">
    <source>
        <dbReference type="Proteomes" id="UP000465240"/>
    </source>
</evidence>
<comment type="caution">
    <text evidence="2">The sequence shown here is derived from an EMBL/GenBank/DDBJ whole genome shotgun (WGS) entry which is preliminary data.</text>
</comment>
<proteinExistence type="predicted"/>
<evidence type="ECO:0000256" key="1">
    <source>
        <dbReference type="SAM" id="MobiDB-lite"/>
    </source>
</evidence>
<name>A0ABQ1C6T6_9MYCO</name>
<feature type="region of interest" description="Disordered" evidence="1">
    <location>
        <begin position="37"/>
        <end position="95"/>
    </location>
</feature>
<keyword evidence="3" id="KW-1185">Reference proteome</keyword>
<feature type="compositionally biased region" description="Polar residues" evidence="1">
    <location>
        <begin position="84"/>
        <end position="95"/>
    </location>
</feature>
<protein>
    <submittedName>
        <fullName evidence="2">Uncharacterized protein</fullName>
    </submittedName>
</protein>